<dbReference type="InterPro" id="IPR003593">
    <property type="entry name" value="AAA+_ATPase"/>
</dbReference>
<feature type="domain" description="ABC transporter" evidence="4">
    <location>
        <begin position="1"/>
        <end position="293"/>
    </location>
</feature>
<feature type="region of interest" description="Disordered" evidence="3">
    <location>
        <begin position="59"/>
        <end position="131"/>
    </location>
</feature>
<dbReference type="GO" id="GO:0005524">
    <property type="term" value="F:ATP binding"/>
    <property type="evidence" value="ECO:0007669"/>
    <property type="project" value="UniProtKB-KW"/>
</dbReference>
<evidence type="ECO:0000256" key="1">
    <source>
        <dbReference type="ARBA" id="ARBA00022741"/>
    </source>
</evidence>
<dbReference type="PANTHER" id="PTHR24220:SF687">
    <property type="entry name" value="ABC TRANSPORTER ATP-BINDING PROTEIN SCO2324-RELATED"/>
    <property type="match status" value="1"/>
</dbReference>
<keyword evidence="2 5" id="KW-0067">ATP-binding</keyword>
<keyword evidence="1" id="KW-0547">Nucleotide-binding</keyword>
<dbReference type="GO" id="GO:0005886">
    <property type="term" value="C:plasma membrane"/>
    <property type="evidence" value="ECO:0007669"/>
    <property type="project" value="TreeGrafter"/>
</dbReference>
<proteinExistence type="predicted"/>
<dbReference type="STRING" id="1194083.BN12_740001"/>
<dbReference type="Proteomes" id="UP000035721">
    <property type="component" value="Unassembled WGS sequence"/>
</dbReference>
<gene>
    <name evidence="5" type="ORF">BN12_740001</name>
</gene>
<evidence type="ECO:0000256" key="3">
    <source>
        <dbReference type="SAM" id="MobiDB-lite"/>
    </source>
</evidence>
<evidence type="ECO:0000313" key="6">
    <source>
        <dbReference type="Proteomes" id="UP000035721"/>
    </source>
</evidence>
<feature type="region of interest" description="Disordered" evidence="3">
    <location>
        <begin position="312"/>
        <end position="368"/>
    </location>
</feature>
<dbReference type="PANTHER" id="PTHR24220">
    <property type="entry name" value="IMPORT ATP-BINDING PROTEIN"/>
    <property type="match status" value="1"/>
</dbReference>
<dbReference type="InterPro" id="IPR015854">
    <property type="entry name" value="ABC_transpr_LolD-like"/>
</dbReference>
<organism evidence="5 6">
    <name type="scientific">Nostocoides japonicum T1-X7</name>
    <dbReference type="NCBI Taxonomy" id="1194083"/>
    <lineage>
        <taxon>Bacteria</taxon>
        <taxon>Bacillati</taxon>
        <taxon>Actinomycetota</taxon>
        <taxon>Actinomycetes</taxon>
        <taxon>Micrococcales</taxon>
        <taxon>Intrasporangiaceae</taxon>
        <taxon>Nostocoides</taxon>
    </lineage>
</organism>
<dbReference type="Gene3D" id="3.40.50.300">
    <property type="entry name" value="P-loop containing nucleotide triphosphate hydrolases"/>
    <property type="match status" value="1"/>
</dbReference>
<keyword evidence="6" id="KW-1185">Reference proteome</keyword>
<dbReference type="GO" id="GO:0016887">
    <property type="term" value="F:ATP hydrolysis activity"/>
    <property type="evidence" value="ECO:0007669"/>
    <property type="project" value="InterPro"/>
</dbReference>
<reference evidence="5 6" key="1">
    <citation type="journal article" date="2013" name="ISME J.">
        <title>A metabolic model for members of the genus Tetrasphaera involved in enhanced biological phosphorus removal.</title>
        <authorList>
            <person name="Kristiansen R."/>
            <person name="Nguyen H.T.T."/>
            <person name="Saunders A.M."/>
            <person name="Nielsen J.L."/>
            <person name="Wimmer R."/>
            <person name="Le V.Q."/>
            <person name="McIlroy S.J."/>
            <person name="Petrovski S."/>
            <person name="Seviour R.J."/>
            <person name="Calteau A."/>
            <person name="Nielsen K.L."/>
            <person name="Nielsen P.H."/>
        </authorList>
    </citation>
    <scope>NUCLEOTIDE SEQUENCE [LARGE SCALE GENOMIC DNA]</scope>
    <source>
        <strain evidence="5 6">T1-X7</strain>
    </source>
</reference>
<dbReference type="GO" id="GO:0022857">
    <property type="term" value="F:transmembrane transporter activity"/>
    <property type="evidence" value="ECO:0007669"/>
    <property type="project" value="TreeGrafter"/>
</dbReference>
<dbReference type="Pfam" id="PF00005">
    <property type="entry name" value="ABC_tran"/>
    <property type="match status" value="1"/>
</dbReference>
<dbReference type="Pfam" id="PF13304">
    <property type="entry name" value="AAA_21"/>
    <property type="match status" value="1"/>
</dbReference>
<dbReference type="InterPro" id="IPR003959">
    <property type="entry name" value="ATPase_AAA_core"/>
</dbReference>
<protein>
    <submittedName>
        <fullName evidence="5">Putative ABC transporter ATP-binding protein</fullName>
    </submittedName>
</protein>
<dbReference type="AlphaFoldDB" id="A0A077M7I0"/>
<comment type="caution">
    <text evidence="5">The sequence shown here is derived from an EMBL/GenBank/DDBJ whole genome shotgun (WGS) entry which is preliminary data.</text>
</comment>
<sequence>MRHGDVAAVVGVDLALRAGEIVALMGRNGAGKSSLLWAIQGSGTRTSGIVTVATTPVAGAASSDTPSLTTDPLTTAPVAGAASSDTSSLTTDPATAVPAADSPARWGRGMRHRSRRRVPETMPGGVDPARVRPGERRRLVGLVPQTATDLLYLDTVAAECAQADAESGRPSGTCAASLERLAPRIPPERHPRDLSEGQRLALVLAIQLTADPPVLLLDEPTRGLDYTAKAALTANLRALADSGHSVLLATHDVEFVAATADRVVVMAEGEIVADGPTASVVAGSPAFAPQVAKILSPQPWLTVDQVRSALSAPSTGQAVPVDPAARTEPATPTEHAVPTEAARRTEPGAPAEHAVPAEGAAPPDEATS</sequence>
<evidence type="ECO:0000256" key="2">
    <source>
        <dbReference type="ARBA" id="ARBA00022840"/>
    </source>
</evidence>
<evidence type="ECO:0000259" key="4">
    <source>
        <dbReference type="PROSITE" id="PS50893"/>
    </source>
</evidence>
<dbReference type="SMART" id="SM00382">
    <property type="entry name" value="AAA"/>
    <property type="match status" value="1"/>
</dbReference>
<evidence type="ECO:0000313" key="5">
    <source>
        <dbReference type="EMBL" id="CCH80094.1"/>
    </source>
</evidence>
<name>A0A077M7I0_9MICO</name>
<dbReference type="PROSITE" id="PS50893">
    <property type="entry name" value="ABC_TRANSPORTER_2"/>
    <property type="match status" value="1"/>
</dbReference>
<feature type="compositionally biased region" description="Low complexity" evidence="3">
    <location>
        <begin position="59"/>
        <end position="107"/>
    </location>
</feature>
<dbReference type="SUPFAM" id="SSF52540">
    <property type="entry name" value="P-loop containing nucleoside triphosphate hydrolases"/>
    <property type="match status" value="1"/>
</dbReference>
<dbReference type="InterPro" id="IPR003439">
    <property type="entry name" value="ABC_transporter-like_ATP-bd"/>
</dbReference>
<dbReference type="InterPro" id="IPR027417">
    <property type="entry name" value="P-loop_NTPase"/>
</dbReference>
<accession>A0A077M7I0</accession>
<dbReference type="EMBL" id="CAJB01000408">
    <property type="protein sequence ID" value="CCH80094.1"/>
    <property type="molecule type" value="Genomic_DNA"/>
</dbReference>